<feature type="transmembrane region" description="Helical" evidence="7">
    <location>
        <begin position="131"/>
        <end position="151"/>
    </location>
</feature>
<feature type="transmembrane region" description="Helical" evidence="7">
    <location>
        <begin position="242"/>
        <end position="262"/>
    </location>
</feature>
<feature type="transmembrane region" description="Helical" evidence="7">
    <location>
        <begin position="68"/>
        <end position="89"/>
    </location>
</feature>
<dbReference type="GO" id="GO:0044341">
    <property type="term" value="P:sodium-dependent phosphate transport"/>
    <property type="evidence" value="ECO:0007669"/>
    <property type="project" value="InterPro"/>
</dbReference>
<dbReference type="Pfam" id="PF02690">
    <property type="entry name" value="Na_Pi_cotrans"/>
    <property type="match status" value="2"/>
</dbReference>
<dbReference type="STRING" id="2754.EH55_09820"/>
<feature type="transmembrane region" description="Helical" evidence="7">
    <location>
        <begin position="274"/>
        <end position="297"/>
    </location>
</feature>
<comment type="subcellular location">
    <subcellularLocation>
        <location evidence="1">Cell membrane</location>
        <topology evidence="1">Multi-pass membrane protein</topology>
    </subcellularLocation>
</comment>
<dbReference type="NCBIfam" id="TIGR00704">
    <property type="entry name" value="NaPi_cotrn_rel"/>
    <property type="match status" value="1"/>
</dbReference>
<dbReference type="OrthoDB" id="9763003at2"/>
<feature type="coiled-coil region" evidence="6">
    <location>
        <begin position="360"/>
        <end position="387"/>
    </location>
</feature>
<evidence type="ECO:0000256" key="1">
    <source>
        <dbReference type="ARBA" id="ARBA00004651"/>
    </source>
</evidence>
<dbReference type="RefSeq" id="WP_037977900.1">
    <property type="nucleotide sequence ID" value="NZ_JAWRIX010000065.1"/>
</dbReference>
<evidence type="ECO:0000256" key="6">
    <source>
        <dbReference type="SAM" id="Coils"/>
    </source>
</evidence>
<sequence length="553" mass="59374">MSFGDLLQVLAGVGVLLYGIIIMGDSLQIIAGDRLRKLIGSLTATPIKGLLVGTAVTSILQSSSATTIMVVSFVDVGFMTLTQAIGVILGANIGTTVTGQLIAFDITNVAYICVLVGAAICILAHKKRVKHIGVGIVGFGLLFIGMEMMQGPLSFLKERPEVTAAFSSHPAVAFLAGLILTLIVQSSSATVGLTMAIAVQGVIPLQTAIVIILGDNIGTTITAVLASLSANRAAKQAAAAHVMIKILGTLVILLVLPFYTSLIEMTANTISRQVANAHTIFNIIIALLFLPFVSQYANFIRKLIPDDESVQATSPIYLNRALLTVSSAAAIDAVRKEMIRLSRTARQMIEDCRRLIVEGDEKLVEEVERSESNVNEMTRDIVQYASEVGQGRLSTDMSTLLNLSTNAVSDAERIGDHATNLVEMYQYLQDHHLTLSPKALEEGNEMFALVLTALDKSIQALDEENPDLAAEAIKLEQRIDDMEKALRAQHIERLNRGLCKPGAGVVFIDILSNLERVGDHATNLADMVIEVSKLHKNKKSKTESAPKGKEAAK</sequence>
<dbReference type="AlphaFoldDB" id="A0A073J1D6"/>
<proteinExistence type="predicted"/>
<dbReference type="PANTHER" id="PTHR10010">
    <property type="entry name" value="SOLUTE CARRIER FAMILY 34 SODIUM PHOSPHATE , MEMBER 2-RELATED"/>
    <property type="match status" value="1"/>
</dbReference>
<dbReference type="GO" id="GO:0005886">
    <property type="term" value="C:plasma membrane"/>
    <property type="evidence" value="ECO:0007669"/>
    <property type="project" value="UniProtKB-SubCell"/>
</dbReference>
<dbReference type="GeneID" id="90984402"/>
<keyword evidence="4 7" id="KW-1133">Transmembrane helix</keyword>
<feature type="transmembrane region" description="Helical" evidence="7">
    <location>
        <begin position="101"/>
        <end position="124"/>
    </location>
</feature>
<dbReference type="InterPro" id="IPR026022">
    <property type="entry name" value="PhoU_dom"/>
</dbReference>
<comment type="caution">
    <text evidence="9">The sequence shown here is derived from an EMBL/GenBank/DDBJ whole genome shotgun (WGS) entry which is preliminary data.</text>
</comment>
<accession>A0A073J1D6</accession>
<evidence type="ECO:0000259" key="8">
    <source>
        <dbReference type="Pfam" id="PF01895"/>
    </source>
</evidence>
<dbReference type="Gene3D" id="1.20.58.220">
    <property type="entry name" value="Phosphate transport system protein phou homolog 2, domain 2"/>
    <property type="match status" value="1"/>
</dbReference>
<evidence type="ECO:0000256" key="4">
    <source>
        <dbReference type="ARBA" id="ARBA00022989"/>
    </source>
</evidence>
<feature type="domain" description="PhoU" evidence="8">
    <location>
        <begin position="340"/>
        <end position="423"/>
    </location>
</feature>
<dbReference type="Pfam" id="PF01895">
    <property type="entry name" value="PhoU"/>
    <property type="match status" value="2"/>
</dbReference>
<protein>
    <submittedName>
        <fullName evidence="9">Na/Pi cotransporter</fullName>
    </submittedName>
</protein>
<keyword evidence="6" id="KW-0175">Coiled coil</keyword>
<evidence type="ECO:0000256" key="3">
    <source>
        <dbReference type="ARBA" id="ARBA00022692"/>
    </source>
</evidence>
<evidence type="ECO:0000256" key="2">
    <source>
        <dbReference type="ARBA" id="ARBA00022475"/>
    </source>
</evidence>
<evidence type="ECO:0000256" key="7">
    <source>
        <dbReference type="SAM" id="Phobius"/>
    </source>
</evidence>
<reference evidence="9 10" key="1">
    <citation type="submission" date="2014-04" db="EMBL/GenBank/DDBJ databases">
        <title>Draft Genome Sequence of Synergistes jonesii.</title>
        <authorList>
            <person name="Coil D.A."/>
            <person name="Eisen J.A."/>
            <person name="Holland-Moritz H.E."/>
        </authorList>
    </citation>
    <scope>NUCLEOTIDE SEQUENCE [LARGE SCALE GENOMIC DNA]</scope>
    <source>
        <strain evidence="9 10">78-1</strain>
    </source>
</reference>
<keyword evidence="10" id="KW-1185">Reference proteome</keyword>
<dbReference type="PATRIC" id="fig|2754.20.peg.939"/>
<dbReference type="InterPro" id="IPR038078">
    <property type="entry name" value="PhoU-like_sf"/>
</dbReference>
<evidence type="ECO:0000313" key="9">
    <source>
        <dbReference type="EMBL" id="KEJ91492.1"/>
    </source>
</evidence>
<evidence type="ECO:0000256" key="5">
    <source>
        <dbReference type="ARBA" id="ARBA00023136"/>
    </source>
</evidence>
<evidence type="ECO:0000313" key="10">
    <source>
        <dbReference type="Proteomes" id="UP000027665"/>
    </source>
</evidence>
<dbReference type="NCBIfam" id="NF037997">
    <property type="entry name" value="Na_Pi_symport"/>
    <property type="match status" value="1"/>
</dbReference>
<dbReference type="Proteomes" id="UP000027665">
    <property type="component" value="Unassembled WGS sequence"/>
</dbReference>
<feature type="coiled-coil region" evidence="6">
    <location>
        <begin position="458"/>
        <end position="492"/>
    </location>
</feature>
<organism evidence="9 10">
    <name type="scientific">Synergistes jonesii</name>
    <dbReference type="NCBI Taxonomy" id="2754"/>
    <lineage>
        <taxon>Bacteria</taxon>
        <taxon>Thermotogati</taxon>
        <taxon>Synergistota</taxon>
        <taxon>Synergistia</taxon>
        <taxon>Synergistales</taxon>
        <taxon>Synergistaceae</taxon>
        <taxon>Synergistes</taxon>
    </lineage>
</organism>
<dbReference type="SUPFAM" id="SSF109755">
    <property type="entry name" value="PhoU-like"/>
    <property type="match status" value="1"/>
</dbReference>
<feature type="transmembrane region" description="Helical" evidence="7">
    <location>
        <begin position="208"/>
        <end position="230"/>
    </location>
</feature>
<dbReference type="InterPro" id="IPR004633">
    <property type="entry name" value="NaPi_cotrn-rel/YqeW-like"/>
</dbReference>
<dbReference type="eggNOG" id="COG1283">
    <property type="taxonomic scope" value="Bacteria"/>
</dbReference>
<dbReference type="InterPro" id="IPR003841">
    <property type="entry name" value="Na/Pi_transpt"/>
</dbReference>
<dbReference type="GO" id="GO:0005436">
    <property type="term" value="F:sodium:phosphate symporter activity"/>
    <property type="evidence" value="ECO:0007669"/>
    <property type="project" value="InterPro"/>
</dbReference>
<keyword evidence="2" id="KW-1003">Cell membrane</keyword>
<keyword evidence="3 7" id="KW-0812">Transmembrane</keyword>
<dbReference type="EMBL" id="JMKI01000047">
    <property type="protein sequence ID" value="KEJ91492.1"/>
    <property type="molecule type" value="Genomic_DNA"/>
</dbReference>
<dbReference type="PANTHER" id="PTHR10010:SF46">
    <property type="entry name" value="SODIUM-DEPENDENT PHOSPHATE TRANSPORT PROTEIN 2B"/>
    <property type="match status" value="1"/>
</dbReference>
<feature type="transmembrane region" description="Helical" evidence="7">
    <location>
        <begin position="6"/>
        <end position="27"/>
    </location>
</feature>
<keyword evidence="5 7" id="KW-0472">Membrane</keyword>
<name>A0A073J1D6_9BACT</name>
<gene>
    <name evidence="9" type="ORF">EH55_09820</name>
</gene>
<feature type="domain" description="PhoU" evidence="8">
    <location>
        <begin position="445"/>
        <end position="527"/>
    </location>
</feature>
<feature type="transmembrane region" description="Helical" evidence="7">
    <location>
        <begin position="171"/>
        <end position="196"/>
    </location>
</feature>